<feature type="region of interest" description="Disordered" evidence="4">
    <location>
        <begin position="1"/>
        <end position="39"/>
    </location>
</feature>
<feature type="domain" description="CBS" evidence="6">
    <location>
        <begin position="43"/>
        <end position="104"/>
    </location>
</feature>
<proteinExistence type="predicted"/>
<feature type="coiled-coil region" evidence="3">
    <location>
        <begin position="166"/>
        <end position="193"/>
    </location>
</feature>
<evidence type="ECO:0000259" key="6">
    <source>
        <dbReference type="PROSITE" id="PS51371"/>
    </source>
</evidence>
<keyword evidence="1" id="KW-0677">Repeat</keyword>
<evidence type="ECO:0000313" key="9">
    <source>
        <dbReference type="Proteomes" id="UP000094455"/>
    </source>
</evidence>
<feature type="transmembrane region" description="Helical" evidence="5">
    <location>
        <begin position="663"/>
        <end position="681"/>
    </location>
</feature>
<dbReference type="SUPFAM" id="SSF54631">
    <property type="entry name" value="CBS-domain pair"/>
    <property type="match status" value="2"/>
</dbReference>
<dbReference type="SMART" id="SM00116">
    <property type="entry name" value="CBS"/>
    <property type="match status" value="4"/>
</dbReference>
<keyword evidence="2" id="KW-0129">CBS domain</keyword>
<evidence type="ECO:0000256" key="3">
    <source>
        <dbReference type="SAM" id="Coils"/>
    </source>
</evidence>
<keyword evidence="9" id="KW-1185">Reference proteome</keyword>
<accession>A0A1E3NGL9</accession>
<evidence type="ECO:0000256" key="2">
    <source>
        <dbReference type="PROSITE-ProRule" id="PRU00703"/>
    </source>
</evidence>
<keyword evidence="5" id="KW-0472">Membrane</keyword>
<dbReference type="EMBL" id="KV454005">
    <property type="protein sequence ID" value="ODQ45264.1"/>
    <property type="molecule type" value="Genomic_DNA"/>
</dbReference>
<dbReference type="PROSITE" id="PS51371">
    <property type="entry name" value="CBS"/>
    <property type="match status" value="4"/>
</dbReference>
<protein>
    <recommendedName>
        <fullName evidence="10">CBS domain-containing protein</fullName>
    </recommendedName>
</protein>
<evidence type="ECO:0000256" key="1">
    <source>
        <dbReference type="ARBA" id="ARBA00022737"/>
    </source>
</evidence>
<dbReference type="Gene3D" id="3.10.20.90">
    <property type="entry name" value="Phosphatidylinositol 3-kinase Catalytic Subunit, Chain A, domain 1"/>
    <property type="match status" value="1"/>
</dbReference>
<keyword evidence="5" id="KW-1133">Transmembrane helix</keyword>
<keyword evidence="5" id="KW-0812">Transmembrane</keyword>
<dbReference type="InterPro" id="IPR053793">
    <property type="entry name" value="PB1-like"/>
</dbReference>
<dbReference type="SUPFAM" id="SSF54277">
    <property type="entry name" value="CAD &amp; PB1 domains"/>
    <property type="match status" value="1"/>
</dbReference>
<dbReference type="PANTHER" id="PTHR48108">
    <property type="entry name" value="CBS DOMAIN-CONTAINING PROTEIN CBSX2, CHLOROPLASTIC"/>
    <property type="match status" value="1"/>
</dbReference>
<evidence type="ECO:0000256" key="5">
    <source>
        <dbReference type="SAM" id="Phobius"/>
    </source>
</evidence>
<name>A0A1E3NGL9_9ASCO</name>
<evidence type="ECO:0000256" key="4">
    <source>
        <dbReference type="SAM" id="MobiDB-lite"/>
    </source>
</evidence>
<dbReference type="STRING" id="763406.A0A1E3NGL9"/>
<keyword evidence="3" id="KW-0175">Coiled coil</keyword>
<dbReference type="Proteomes" id="UP000094455">
    <property type="component" value="Unassembled WGS sequence"/>
</dbReference>
<feature type="domain" description="CBS" evidence="6">
    <location>
        <begin position="282"/>
        <end position="346"/>
    </location>
</feature>
<dbReference type="PANTHER" id="PTHR48108:SF26">
    <property type="entry name" value="CBS DOMAIN-CONTAINING PROTEIN DDB_G0289609"/>
    <property type="match status" value="1"/>
</dbReference>
<reference evidence="8 9" key="1">
    <citation type="journal article" date="2016" name="Proc. Natl. Acad. Sci. U.S.A.">
        <title>Comparative genomics of biotechnologically important yeasts.</title>
        <authorList>
            <person name="Riley R."/>
            <person name="Haridas S."/>
            <person name="Wolfe K.H."/>
            <person name="Lopes M.R."/>
            <person name="Hittinger C.T."/>
            <person name="Goeker M."/>
            <person name="Salamov A.A."/>
            <person name="Wisecaver J.H."/>
            <person name="Long T.M."/>
            <person name="Calvey C.H."/>
            <person name="Aerts A.L."/>
            <person name="Barry K.W."/>
            <person name="Choi C."/>
            <person name="Clum A."/>
            <person name="Coughlan A.Y."/>
            <person name="Deshpande S."/>
            <person name="Douglass A.P."/>
            <person name="Hanson S.J."/>
            <person name="Klenk H.-P."/>
            <person name="LaButti K.M."/>
            <person name="Lapidus A."/>
            <person name="Lindquist E.A."/>
            <person name="Lipzen A.M."/>
            <person name="Meier-Kolthoff J.P."/>
            <person name="Ohm R.A."/>
            <person name="Otillar R.P."/>
            <person name="Pangilinan J.L."/>
            <person name="Peng Y."/>
            <person name="Rokas A."/>
            <person name="Rosa C.A."/>
            <person name="Scheuner C."/>
            <person name="Sibirny A.A."/>
            <person name="Slot J.C."/>
            <person name="Stielow J.B."/>
            <person name="Sun H."/>
            <person name="Kurtzman C.P."/>
            <person name="Blackwell M."/>
            <person name="Grigoriev I.V."/>
            <person name="Jeffries T.W."/>
        </authorList>
    </citation>
    <scope>NUCLEOTIDE SEQUENCE [LARGE SCALE GENOMIC DNA]</scope>
    <source>
        <strain evidence="8 9">NRRL Y-2026</strain>
    </source>
</reference>
<evidence type="ECO:0000259" key="7">
    <source>
        <dbReference type="PROSITE" id="PS51745"/>
    </source>
</evidence>
<organism evidence="8 9">
    <name type="scientific">Pichia membranifaciens NRRL Y-2026</name>
    <dbReference type="NCBI Taxonomy" id="763406"/>
    <lineage>
        <taxon>Eukaryota</taxon>
        <taxon>Fungi</taxon>
        <taxon>Dikarya</taxon>
        <taxon>Ascomycota</taxon>
        <taxon>Saccharomycotina</taxon>
        <taxon>Pichiomycetes</taxon>
        <taxon>Pichiales</taxon>
        <taxon>Pichiaceae</taxon>
        <taxon>Pichia</taxon>
    </lineage>
</organism>
<feature type="domain" description="CBS" evidence="6">
    <location>
        <begin position="112"/>
        <end position="171"/>
    </location>
</feature>
<evidence type="ECO:0008006" key="10">
    <source>
        <dbReference type="Google" id="ProtNLM"/>
    </source>
</evidence>
<feature type="domain" description="PB1" evidence="7">
    <location>
        <begin position="534"/>
        <end position="631"/>
    </location>
</feature>
<dbReference type="OrthoDB" id="418595at2759"/>
<dbReference type="RefSeq" id="XP_019016377.1">
    <property type="nucleotide sequence ID" value="XM_019164657.1"/>
</dbReference>
<sequence length="689" mass="77341">MDFLRRKQSNNNTKPSSNMNSIATSPSPSPSPSPSAISTKNTLSKIADMPVHCDPQTSILSAALLMKEKRTHCLLIIDEMSGKLIGLSTTKDLAFRAVAKNLDLSTPISTIMTKNPYYVSQATTPNEALKLMVNKKIRHLPIVNENELVIGILNITTCFYNAMIRLERMSEKSKELECTFNDLNNELNSSLKNTPSNVLSNNNSNAVASSRPNIPSITIKDQSHNLIRGHHYSNHLDILALNEGLLDLNISRRKKKIINDLRSLISIMKQPDLESLLDDNELNARKPFYIDAKTSIWDASQLLLENNLTAALIVQNNNNVDFVENIIGILTTKDLVYRVLACEIDSKVSKVARVMTSKPEFANDSMAIHNALRLMYEGKYLNLPIKNSQNEVTGLVNVLDLTYALLKTLSNSSLNDDVENYDISMGSLANSNDHSSKSTENNVPAWNKFWDSLDRPLNQVSTTTKRSYSSIDKKVLSQRSASFVSIASEPAKPVSPVNTYVEIKIDDDSKLISSSKELDIRSLGSITNDSPQDKILLKVRIQEDHRLNLGLNDKIYRFEYLSDSKEVNNILDSITSKIQHKIVEIESTALTFHLGYLDEDNDFITIDSTDDLKVALSHNKKRHLNLILRIKQKTKELKKYLSSPLPSSNDDDDQNNGKKASTYLLLGGLGIFILVFTRFIFISKRYHRL</sequence>
<dbReference type="InterPro" id="IPR000644">
    <property type="entry name" value="CBS_dom"/>
</dbReference>
<dbReference type="Gene3D" id="3.10.580.10">
    <property type="entry name" value="CBS-domain"/>
    <property type="match status" value="2"/>
</dbReference>
<gene>
    <name evidence="8" type="ORF">PICMEDRAFT_74035</name>
</gene>
<dbReference type="Pfam" id="PF00571">
    <property type="entry name" value="CBS"/>
    <property type="match status" value="4"/>
</dbReference>
<evidence type="ECO:0000313" key="8">
    <source>
        <dbReference type="EMBL" id="ODQ45264.1"/>
    </source>
</evidence>
<dbReference type="InterPro" id="IPR046342">
    <property type="entry name" value="CBS_dom_sf"/>
</dbReference>
<feature type="compositionally biased region" description="Polar residues" evidence="4">
    <location>
        <begin position="9"/>
        <end position="20"/>
    </location>
</feature>
<dbReference type="AlphaFoldDB" id="A0A1E3NGL9"/>
<feature type="domain" description="CBS" evidence="6">
    <location>
        <begin position="355"/>
        <end position="413"/>
    </location>
</feature>
<dbReference type="GeneID" id="30181344"/>
<dbReference type="PROSITE" id="PS51745">
    <property type="entry name" value="PB1"/>
    <property type="match status" value="1"/>
</dbReference>
<dbReference type="InterPro" id="IPR051462">
    <property type="entry name" value="CBS_domain-containing"/>
</dbReference>